<dbReference type="Proteomes" id="UP001466933">
    <property type="component" value="Unassembled WGS sequence"/>
</dbReference>
<feature type="signal peptide" evidence="1">
    <location>
        <begin position="1"/>
        <end position="21"/>
    </location>
</feature>
<dbReference type="RefSeq" id="WP_343495347.1">
    <property type="nucleotide sequence ID" value="NZ_JBCPYA010000025.1"/>
</dbReference>
<reference evidence="2 3" key="1">
    <citation type="submission" date="2024-05" db="EMBL/GenBank/DDBJ databases">
        <title>Burkholderia sp. Nov. a novel bacteria isolated from rhizosphere soil of Camellia sinensis.</title>
        <authorList>
            <person name="Dong Y."/>
        </authorList>
    </citation>
    <scope>NUCLEOTIDE SEQUENCE [LARGE SCALE GENOMIC DNA]</scope>
    <source>
        <strain evidence="2 3">GS2Y</strain>
    </source>
</reference>
<dbReference type="EMBL" id="JBCPYA010000025">
    <property type="protein sequence ID" value="MEN2475439.1"/>
    <property type="molecule type" value="Genomic_DNA"/>
</dbReference>
<sequence>MKMSVIAATLLASALSLNAHAQDAQDTQAKQDKLATATQVLIDNVAPLEMQARIVEIDHAARTLVLEGKRGNSVLIAVRPDVNGFDDLKVGDTVKVAYKSAFLLTADKVKGGNGGIRERVETQTYAPGGTSYDSTRKVEVVATVSKIDTKKRLVTLRGATRTQTLYANPAIDLKTLKPGDTVHAVFQSATAVEIVPGQTVSQ</sequence>
<evidence type="ECO:0000256" key="1">
    <source>
        <dbReference type="SAM" id="SignalP"/>
    </source>
</evidence>
<proteinExistence type="predicted"/>
<protein>
    <recommendedName>
        <fullName evidence="4">DUF5666 domain-containing protein</fullName>
    </recommendedName>
</protein>
<feature type="chain" id="PRO_5047457371" description="DUF5666 domain-containing protein" evidence="1">
    <location>
        <begin position="22"/>
        <end position="202"/>
    </location>
</feature>
<evidence type="ECO:0008006" key="4">
    <source>
        <dbReference type="Google" id="ProtNLM"/>
    </source>
</evidence>
<comment type="caution">
    <text evidence="2">The sequence shown here is derived from an EMBL/GenBank/DDBJ whole genome shotgun (WGS) entry which is preliminary data.</text>
</comment>
<name>A0ABU9WUI7_9BURK</name>
<evidence type="ECO:0000313" key="3">
    <source>
        <dbReference type="Proteomes" id="UP001466933"/>
    </source>
</evidence>
<keyword evidence="1" id="KW-0732">Signal</keyword>
<gene>
    <name evidence="2" type="ORF">VOI36_36660</name>
</gene>
<organism evidence="2 3">
    <name type="scientific">Burkholderia theae</name>
    <dbReference type="NCBI Taxonomy" id="3143496"/>
    <lineage>
        <taxon>Bacteria</taxon>
        <taxon>Pseudomonadati</taxon>
        <taxon>Pseudomonadota</taxon>
        <taxon>Betaproteobacteria</taxon>
        <taxon>Burkholderiales</taxon>
        <taxon>Burkholderiaceae</taxon>
        <taxon>Burkholderia</taxon>
    </lineage>
</organism>
<keyword evidence="3" id="KW-1185">Reference proteome</keyword>
<accession>A0ABU9WUI7</accession>
<evidence type="ECO:0000313" key="2">
    <source>
        <dbReference type="EMBL" id="MEN2475439.1"/>
    </source>
</evidence>